<feature type="region of interest" description="Disordered" evidence="1">
    <location>
        <begin position="250"/>
        <end position="277"/>
    </location>
</feature>
<dbReference type="eggNOG" id="ENOG502QSZ4">
    <property type="taxonomic scope" value="Eukaryota"/>
</dbReference>
<dbReference type="AlphaFoldDB" id="A0A0E0L4Q7"/>
<dbReference type="STRING" id="4537.A0A0E0L4Q7"/>
<evidence type="ECO:0000313" key="3">
    <source>
        <dbReference type="Proteomes" id="UP000026962"/>
    </source>
</evidence>
<dbReference type="InterPro" id="IPR006502">
    <property type="entry name" value="PDDEXK-like"/>
</dbReference>
<dbReference type="NCBIfam" id="TIGR01615">
    <property type="entry name" value="A_thal_3542"/>
    <property type="match status" value="1"/>
</dbReference>
<dbReference type="EnsemblPlants" id="OPUNC05G20530.1">
    <property type="protein sequence ID" value="OPUNC05G20530.1"/>
    <property type="gene ID" value="OPUNC05G20530"/>
</dbReference>
<protein>
    <submittedName>
        <fullName evidence="2">Uncharacterized protein</fullName>
    </submittedName>
</protein>
<sequence length="296" mass="31435">MVVEEAVAASNEMSLSNMVLGFYEETELQSSPEVCAAAGDDDGSDDEGSSGAAECRAFWKEQHSQLNEALAKMSSAESRIQADAEEAIRQMRAATAGACSCASRAAAAAAGGGGCRSCTLRFLAERLCDAGYNSAICRSKWPRSPDIPSGEHSYVDVVAPTRSGKAVRVVIEPSFRGEFEMARGGAGYRALVSALPEVFVGRAERLRGVVRVMSAAAKQCARESSMHMAPWRKQRYMEAKWLATPERVAPRAAGGDGDAVAVGSPSPGTTNRQRKPKFRASMLTLDFGGRTAVEVV</sequence>
<dbReference type="Proteomes" id="UP000026962">
    <property type="component" value="Chromosome 5"/>
</dbReference>
<dbReference type="PANTHER" id="PTHR31579">
    <property type="entry name" value="OS03G0796600 PROTEIN"/>
    <property type="match status" value="1"/>
</dbReference>
<accession>A0A0E0L4Q7</accession>
<dbReference type="OMA" id="RVMCAAA"/>
<dbReference type="HOGENOM" id="CLU_042726_0_0_1"/>
<reference evidence="2" key="1">
    <citation type="submission" date="2015-04" db="UniProtKB">
        <authorList>
            <consortium name="EnsemblPlants"/>
        </authorList>
    </citation>
    <scope>IDENTIFICATION</scope>
</reference>
<evidence type="ECO:0000313" key="2">
    <source>
        <dbReference type="EnsemblPlants" id="OPUNC05G20530.1"/>
    </source>
</evidence>
<dbReference type="PANTHER" id="PTHR31579:SF46">
    <property type="entry name" value="OS05G0519300 PROTEIN"/>
    <property type="match status" value="1"/>
</dbReference>
<evidence type="ECO:0000256" key="1">
    <source>
        <dbReference type="SAM" id="MobiDB-lite"/>
    </source>
</evidence>
<dbReference type="Gramene" id="OPUNC05G20530.1">
    <property type="protein sequence ID" value="OPUNC05G20530.1"/>
    <property type="gene ID" value="OPUNC05G20530"/>
</dbReference>
<keyword evidence="3" id="KW-1185">Reference proteome</keyword>
<reference evidence="2" key="2">
    <citation type="submission" date="2018-05" db="EMBL/GenBank/DDBJ databases">
        <title>OpunRS2 (Oryza punctata Reference Sequence Version 2).</title>
        <authorList>
            <person name="Zhang J."/>
            <person name="Kudrna D."/>
            <person name="Lee S."/>
            <person name="Talag J."/>
            <person name="Welchert J."/>
            <person name="Wing R.A."/>
        </authorList>
    </citation>
    <scope>NUCLEOTIDE SEQUENCE [LARGE SCALE GENOMIC DNA]</scope>
</reference>
<dbReference type="Pfam" id="PF04720">
    <property type="entry name" value="PDDEXK_6"/>
    <property type="match status" value="1"/>
</dbReference>
<organism evidence="2">
    <name type="scientific">Oryza punctata</name>
    <name type="common">Red rice</name>
    <dbReference type="NCBI Taxonomy" id="4537"/>
    <lineage>
        <taxon>Eukaryota</taxon>
        <taxon>Viridiplantae</taxon>
        <taxon>Streptophyta</taxon>
        <taxon>Embryophyta</taxon>
        <taxon>Tracheophyta</taxon>
        <taxon>Spermatophyta</taxon>
        <taxon>Magnoliopsida</taxon>
        <taxon>Liliopsida</taxon>
        <taxon>Poales</taxon>
        <taxon>Poaceae</taxon>
        <taxon>BOP clade</taxon>
        <taxon>Oryzoideae</taxon>
        <taxon>Oryzeae</taxon>
        <taxon>Oryzinae</taxon>
        <taxon>Oryza</taxon>
    </lineage>
</organism>
<proteinExistence type="predicted"/>
<name>A0A0E0L4Q7_ORYPU</name>